<keyword evidence="3" id="KW-0732">Signal</keyword>
<feature type="signal peptide" evidence="3">
    <location>
        <begin position="1"/>
        <end position="19"/>
    </location>
</feature>
<dbReference type="PANTHER" id="PTHR34793:SF1">
    <property type="entry name" value="PROTEIN THYLAKOID FORMATION 1, CHLOROPLASTIC"/>
    <property type="match status" value="1"/>
</dbReference>
<dbReference type="EMBL" id="HBHI01013047">
    <property type="protein sequence ID" value="CAD9670072.1"/>
    <property type="molecule type" value="Transcribed_RNA"/>
</dbReference>
<name>A0A7S2W6W5_9STRA</name>
<evidence type="ECO:0000313" key="4">
    <source>
        <dbReference type="EMBL" id="CAD9670072.1"/>
    </source>
</evidence>
<feature type="region of interest" description="Disordered" evidence="2">
    <location>
        <begin position="298"/>
        <end position="323"/>
    </location>
</feature>
<gene>
    <name evidence="4" type="ORF">EANT1437_LOCUS6674</name>
</gene>
<sequence length="323" mass="36070">MKLLNTAVALFLASSTVSAFVVPSGPAFCRNGVIVKGIMDSPTDKNVSMLETEYESGAANTEFAKKYGHLKGAKIRTVSEAFAEFTDIVGSPVNAVYKNMITDIVSTTHLMVSNARFKRDAVWSLGIVSSLNLLLKNYPEPEQAKQIKSALFECMFMDEAEVLAEAKSIEDWAQGKTKDDVLAELKGEGSSPIAAIAKAAKNDEFWMYSRFFGLGLVKVMENVGVEFTPDDVYPVMEQWLGTMGKSHFTASSDSDTYFKIRNKLELMETMMKEIEIREKKRMAERLENKAEMAILAAEREEEMAKETKKEKDEKEEKSKTVEP</sequence>
<evidence type="ECO:0000256" key="1">
    <source>
        <dbReference type="ARBA" id="ARBA00023054"/>
    </source>
</evidence>
<dbReference type="AlphaFoldDB" id="A0A7S2W6W5"/>
<feature type="chain" id="PRO_5031510225" evidence="3">
    <location>
        <begin position="20"/>
        <end position="323"/>
    </location>
</feature>
<organism evidence="4">
    <name type="scientific">Eucampia antarctica</name>
    <dbReference type="NCBI Taxonomy" id="49252"/>
    <lineage>
        <taxon>Eukaryota</taxon>
        <taxon>Sar</taxon>
        <taxon>Stramenopiles</taxon>
        <taxon>Ochrophyta</taxon>
        <taxon>Bacillariophyta</taxon>
        <taxon>Mediophyceae</taxon>
        <taxon>Biddulphiophycidae</taxon>
        <taxon>Hemiaulales</taxon>
        <taxon>Hemiaulaceae</taxon>
        <taxon>Eucampia</taxon>
    </lineage>
</organism>
<feature type="compositionally biased region" description="Basic and acidic residues" evidence="2">
    <location>
        <begin position="302"/>
        <end position="323"/>
    </location>
</feature>
<reference evidence="4" key="1">
    <citation type="submission" date="2021-01" db="EMBL/GenBank/DDBJ databases">
        <authorList>
            <person name="Corre E."/>
            <person name="Pelletier E."/>
            <person name="Niang G."/>
            <person name="Scheremetjew M."/>
            <person name="Finn R."/>
            <person name="Kale V."/>
            <person name="Holt S."/>
            <person name="Cochrane G."/>
            <person name="Meng A."/>
            <person name="Brown T."/>
            <person name="Cohen L."/>
        </authorList>
    </citation>
    <scope>NUCLEOTIDE SEQUENCE</scope>
    <source>
        <strain evidence="4">CCMP1452</strain>
    </source>
</reference>
<evidence type="ECO:0000256" key="3">
    <source>
        <dbReference type="SAM" id="SignalP"/>
    </source>
</evidence>
<keyword evidence="1" id="KW-0175">Coiled coil</keyword>
<evidence type="ECO:0000256" key="2">
    <source>
        <dbReference type="SAM" id="MobiDB-lite"/>
    </source>
</evidence>
<proteinExistence type="predicted"/>
<dbReference type="PANTHER" id="PTHR34793">
    <property type="entry name" value="PROTEIN THYLAKOID FORMATION 1, CHLOROPLASTIC"/>
    <property type="match status" value="1"/>
</dbReference>
<accession>A0A7S2W6W5</accession>
<dbReference type="Pfam" id="PF11264">
    <property type="entry name" value="ThylakoidFormat"/>
    <property type="match status" value="1"/>
</dbReference>
<dbReference type="InterPro" id="IPR017499">
    <property type="entry name" value="Thf1"/>
</dbReference>
<dbReference type="GO" id="GO:0010207">
    <property type="term" value="P:photosystem II assembly"/>
    <property type="evidence" value="ECO:0007669"/>
    <property type="project" value="InterPro"/>
</dbReference>
<protein>
    <submittedName>
        <fullName evidence="4">Uncharacterized protein</fullName>
    </submittedName>
</protein>